<evidence type="ECO:0000256" key="2">
    <source>
        <dbReference type="SAM" id="Phobius"/>
    </source>
</evidence>
<sequence>ILFIPTTLQHNEQLIITKSGLASVSACKIGLEFCAELNNTSSEDFNVELIPDECCLKTDDGEDCDSLQIIGECSVVIPKVAPLIDPFERTGYCTIHVDSRPIDRTRNIMRDTLNIHFDTRIQNRGKNEENIRHCKYIDQDPLNDCKPVNCETYYNGKKSYFDKKTKKCTEVPPCIDRKRNKARQIYDQKNNKCVDGESVSYEDIDVIKSLSNNKRYANEIIILNSLDQTAETPRYSLSELTTGESVIKLDIKNETQNISNMLCHNAIKYLQTNRYTLIVLVLVITVQCCLIVTMVYCLMNNLPCCNKQEVQKFFNRRQDASVTTPLIGTSDMETDTTGFNFVSESSNIDQRIKCYKACQKEGQNNAMSDDILTKCLNRRDWKSKRKSETVREIANFEIQSNKEPVKANEVKYENKEINKDEKSLENHKNRRDTVSIPSEKEIICHDYNFETKVSFEALNNVDLGSTHKKAPSVSTEKGAQAFFSNDSIDDFLSERGLMFLGEDASKYSFSSNSTPEKSSLTEKTSKTSKNNILKNVLSYLTKSKLGPSSDPGKNKPNSKNLEFLHKSRVSLFSSSSGLNNNLVKESRSTF</sequence>
<evidence type="ECO:0000313" key="3">
    <source>
        <dbReference type="EMBL" id="KOB78493.1"/>
    </source>
</evidence>
<dbReference type="AlphaFoldDB" id="A0A0L7LSN9"/>
<accession>A0A0L7LSN9</accession>
<name>A0A0L7LSN9_OPEBR</name>
<proteinExistence type="predicted"/>
<feature type="non-terminal residue" evidence="3">
    <location>
        <position position="590"/>
    </location>
</feature>
<dbReference type="EMBL" id="JTDY01000164">
    <property type="protein sequence ID" value="KOB78493.1"/>
    <property type="molecule type" value="Genomic_DNA"/>
</dbReference>
<keyword evidence="4" id="KW-1185">Reference proteome</keyword>
<evidence type="ECO:0000313" key="4">
    <source>
        <dbReference type="Proteomes" id="UP000037510"/>
    </source>
</evidence>
<evidence type="ECO:0000256" key="1">
    <source>
        <dbReference type="SAM" id="MobiDB-lite"/>
    </source>
</evidence>
<feature type="region of interest" description="Disordered" evidence="1">
    <location>
        <begin position="507"/>
        <end position="527"/>
    </location>
</feature>
<feature type="non-terminal residue" evidence="3">
    <location>
        <position position="1"/>
    </location>
</feature>
<feature type="transmembrane region" description="Helical" evidence="2">
    <location>
        <begin position="275"/>
        <end position="296"/>
    </location>
</feature>
<organism evidence="3 4">
    <name type="scientific">Operophtera brumata</name>
    <name type="common">Winter moth</name>
    <name type="synonym">Phalaena brumata</name>
    <dbReference type="NCBI Taxonomy" id="104452"/>
    <lineage>
        <taxon>Eukaryota</taxon>
        <taxon>Metazoa</taxon>
        <taxon>Ecdysozoa</taxon>
        <taxon>Arthropoda</taxon>
        <taxon>Hexapoda</taxon>
        <taxon>Insecta</taxon>
        <taxon>Pterygota</taxon>
        <taxon>Neoptera</taxon>
        <taxon>Endopterygota</taxon>
        <taxon>Lepidoptera</taxon>
        <taxon>Glossata</taxon>
        <taxon>Ditrysia</taxon>
        <taxon>Geometroidea</taxon>
        <taxon>Geometridae</taxon>
        <taxon>Larentiinae</taxon>
        <taxon>Operophtera</taxon>
    </lineage>
</organism>
<dbReference type="STRING" id="104452.A0A0L7LSN9"/>
<keyword evidence="2" id="KW-0812">Transmembrane</keyword>
<gene>
    <name evidence="3" type="ORF">OBRU01_02221</name>
</gene>
<comment type="caution">
    <text evidence="3">The sequence shown here is derived from an EMBL/GenBank/DDBJ whole genome shotgun (WGS) entry which is preliminary data.</text>
</comment>
<reference evidence="3 4" key="1">
    <citation type="journal article" date="2015" name="Genome Biol. Evol.">
        <title>The genome of winter moth (Operophtera brumata) provides a genomic perspective on sexual dimorphism and phenology.</title>
        <authorList>
            <person name="Derks M.F."/>
            <person name="Smit S."/>
            <person name="Salis L."/>
            <person name="Schijlen E."/>
            <person name="Bossers A."/>
            <person name="Mateman C."/>
            <person name="Pijl A.S."/>
            <person name="de Ridder D."/>
            <person name="Groenen M.A."/>
            <person name="Visser M.E."/>
            <person name="Megens H.J."/>
        </authorList>
    </citation>
    <scope>NUCLEOTIDE SEQUENCE [LARGE SCALE GENOMIC DNA]</scope>
    <source>
        <strain evidence="3">WM2013NL</strain>
        <tissue evidence="3">Head and thorax</tissue>
    </source>
</reference>
<keyword evidence="2" id="KW-1133">Transmembrane helix</keyword>
<protein>
    <submittedName>
        <fullName evidence="3">Uncharacterized protein</fullName>
    </submittedName>
</protein>
<keyword evidence="2" id="KW-0472">Membrane</keyword>
<dbReference type="Proteomes" id="UP000037510">
    <property type="component" value="Unassembled WGS sequence"/>
</dbReference>